<sequence length="72" mass="8179">MDLLRKYLGVSAESDEVIGADIVDKLVDRYQSSTRIDDRRDALRTLKALSKKYRLEVGTQAMNIFSSVLKTD</sequence>
<proteinExistence type="evidence at transcript level"/>
<dbReference type="EMBL" id="FN326722">
    <property type="protein sequence ID" value="CAX82446.1"/>
    <property type="molecule type" value="mRNA"/>
</dbReference>
<reference evidence="1" key="1">
    <citation type="journal article" date="2009" name="Nature">
        <title>The Schistosoma japonicum genome reveals features of host-parasite interplay.</title>
        <authorList>
            <person name="Liu F."/>
            <person name="Zhou Y."/>
            <person name="Wang Z.Q."/>
            <person name="Lu G."/>
            <person name="Zheng H."/>
            <person name="Brindley P.J."/>
            <person name="McManus D.P."/>
            <person name="Blair D."/>
            <person name="Zhang Q.H."/>
            <person name="Zhong Y."/>
            <person name="Wang S."/>
            <person name="Han Z.G."/>
            <person name="Chen Z."/>
        </authorList>
    </citation>
    <scope>NUCLEOTIDE SEQUENCE</scope>
    <source>
        <strain evidence="1">Anhui</strain>
    </source>
</reference>
<name>C7TXX0_SCHJA</name>
<organism evidence="1">
    <name type="scientific">Schistosoma japonicum</name>
    <name type="common">Blood fluke</name>
    <dbReference type="NCBI Taxonomy" id="6182"/>
    <lineage>
        <taxon>Eukaryota</taxon>
        <taxon>Metazoa</taxon>
        <taxon>Spiralia</taxon>
        <taxon>Lophotrochozoa</taxon>
        <taxon>Platyhelminthes</taxon>
        <taxon>Trematoda</taxon>
        <taxon>Digenea</taxon>
        <taxon>Strigeidida</taxon>
        <taxon>Schistosomatoidea</taxon>
        <taxon>Schistosomatidae</taxon>
        <taxon>Schistosoma</taxon>
    </lineage>
</organism>
<accession>C7TXX0</accession>
<dbReference type="Gene3D" id="1.25.10.10">
    <property type="entry name" value="Leucine-rich Repeat Variant"/>
    <property type="match status" value="1"/>
</dbReference>
<dbReference type="InterPro" id="IPR011989">
    <property type="entry name" value="ARM-like"/>
</dbReference>
<protein>
    <submittedName>
        <fullName evidence="1">General vesicular transport factor p115</fullName>
    </submittedName>
</protein>
<reference evidence="1" key="2">
    <citation type="submission" date="2009-03" db="EMBL/GenBank/DDBJ databases">
        <authorList>
            <person name="Gang L."/>
        </authorList>
    </citation>
    <scope>NUCLEOTIDE SEQUENCE</scope>
    <source>
        <strain evidence="1">Anhui</strain>
    </source>
</reference>
<dbReference type="AlphaFoldDB" id="C7TXX0"/>
<gene>
    <name evidence="1" type="primary">TAP</name>
</gene>
<evidence type="ECO:0000313" key="1">
    <source>
        <dbReference type="EMBL" id="CAX82446.1"/>
    </source>
</evidence>